<proteinExistence type="predicted"/>
<keyword evidence="1" id="KW-0812">Transmembrane</keyword>
<reference evidence="2 3" key="1">
    <citation type="submission" date="2021-04" db="EMBL/GenBank/DDBJ databases">
        <title>Ruania sp. nov., isolated from sandy soil of mangrove forest.</title>
        <authorList>
            <person name="Ge X."/>
            <person name="Huang R."/>
            <person name="Liu W."/>
        </authorList>
    </citation>
    <scope>NUCLEOTIDE SEQUENCE [LARGE SCALE GENOMIC DNA]</scope>
    <source>
        <strain evidence="2 3">N2-46</strain>
    </source>
</reference>
<organism evidence="2 3">
    <name type="scientific">Occultella gossypii</name>
    <dbReference type="NCBI Taxonomy" id="2800820"/>
    <lineage>
        <taxon>Bacteria</taxon>
        <taxon>Bacillati</taxon>
        <taxon>Actinomycetota</taxon>
        <taxon>Actinomycetes</taxon>
        <taxon>Micrococcales</taxon>
        <taxon>Ruaniaceae</taxon>
        <taxon>Occultella</taxon>
    </lineage>
</organism>
<feature type="transmembrane region" description="Helical" evidence="1">
    <location>
        <begin position="44"/>
        <end position="67"/>
    </location>
</feature>
<feature type="transmembrane region" description="Helical" evidence="1">
    <location>
        <begin position="88"/>
        <end position="108"/>
    </location>
</feature>
<evidence type="ECO:0000256" key="1">
    <source>
        <dbReference type="SAM" id="Phobius"/>
    </source>
</evidence>
<gene>
    <name evidence="2" type="ORF">KCQ71_09145</name>
</gene>
<sequence>MSKVLTRLAFAAAVVGQVLALYWPRVDIPGDGVPGTDKAVHVLIFAAVMATGLLAGIPAKWLALGLAAHAVLSELIQHLALPNRSGDLLDLVADLVGIALGWYVIAYVRRHSTARTAPSA</sequence>
<keyword evidence="3" id="KW-1185">Reference proteome</keyword>
<protein>
    <submittedName>
        <fullName evidence="2">VanZ family protein</fullName>
    </submittedName>
</protein>
<keyword evidence="1" id="KW-1133">Transmembrane helix</keyword>
<comment type="caution">
    <text evidence="2">The sequence shown here is derived from an EMBL/GenBank/DDBJ whole genome shotgun (WGS) entry which is preliminary data.</text>
</comment>
<accession>A0ABS7SAJ7</accession>
<keyword evidence="1" id="KW-0472">Membrane</keyword>
<name>A0ABS7SAJ7_9MICO</name>
<dbReference type="EMBL" id="JAGSHT010000010">
    <property type="protein sequence ID" value="MBZ2196316.1"/>
    <property type="molecule type" value="Genomic_DNA"/>
</dbReference>
<evidence type="ECO:0000313" key="3">
    <source>
        <dbReference type="Proteomes" id="UP000826651"/>
    </source>
</evidence>
<dbReference type="Proteomes" id="UP000826651">
    <property type="component" value="Unassembled WGS sequence"/>
</dbReference>
<evidence type="ECO:0000313" key="2">
    <source>
        <dbReference type="EMBL" id="MBZ2196316.1"/>
    </source>
</evidence>